<reference evidence="3" key="1">
    <citation type="submission" date="2010-08" db="EMBL/GenBank/DDBJ databases">
        <authorList>
            <consortium name="Caenorhabditis japonica Sequencing Consortium"/>
            <person name="Wilson R.K."/>
        </authorList>
    </citation>
    <scope>NUCLEOTIDE SEQUENCE [LARGE SCALE GENOMIC DNA]</scope>
    <source>
        <strain evidence="3">DF5081</strain>
    </source>
</reference>
<dbReference type="Proteomes" id="UP000005237">
    <property type="component" value="Unassembled WGS sequence"/>
</dbReference>
<reference evidence="2" key="2">
    <citation type="submission" date="2022-06" db="UniProtKB">
        <authorList>
            <consortium name="EnsemblMetazoa"/>
        </authorList>
    </citation>
    <scope>IDENTIFICATION</scope>
    <source>
        <strain evidence="2">DF5081</strain>
    </source>
</reference>
<feature type="transmembrane region" description="Helical" evidence="1">
    <location>
        <begin position="155"/>
        <end position="176"/>
    </location>
</feature>
<keyword evidence="1" id="KW-0472">Membrane</keyword>
<feature type="transmembrane region" description="Helical" evidence="1">
    <location>
        <begin position="21"/>
        <end position="41"/>
    </location>
</feature>
<feature type="transmembrane region" description="Helical" evidence="1">
    <location>
        <begin position="61"/>
        <end position="79"/>
    </location>
</feature>
<dbReference type="AlphaFoldDB" id="A0A8R1HPZ6"/>
<keyword evidence="1" id="KW-1133">Transmembrane helix</keyword>
<proteinExistence type="predicted"/>
<name>A0A8R1HPZ6_CAEJA</name>
<feature type="transmembrane region" description="Helical" evidence="1">
    <location>
        <begin position="202"/>
        <end position="224"/>
    </location>
</feature>
<dbReference type="InterPro" id="IPR053220">
    <property type="entry name" value="Nematode_rcpt-like_serp_H"/>
</dbReference>
<organism evidence="2 3">
    <name type="scientific">Caenorhabditis japonica</name>
    <dbReference type="NCBI Taxonomy" id="281687"/>
    <lineage>
        <taxon>Eukaryota</taxon>
        <taxon>Metazoa</taxon>
        <taxon>Ecdysozoa</taxon>
        <taxon>Nematoda</taxon>
        <taxon>Chromadorea</taxon>
        <taxon>Rhabditida</taxon>
        <taxon>Rhabditina</taxon>
        <taxon>Rhabditomorpha</taxon>
        <taxon>Rhabditoidea</taxon>
        <taxon>Rhabditidae</taxon>
        <taxon>Peloderinae</taxon>
        <taxon>Caenorhabditis</taxon>
    </lineage>
</organism>
<evidence type="ECO:0000256" key="1">
    <source>
        <dbReference type="SAM" id="Phobius"/>
    </source>
</evidence>
<evidence type="ECO:0000313" key="3">
    <source>
        <dbReference type="Proteomes" id="UP000005237"/>
    </source>
</evidence>
<accession>A0A8R1HPZ6</accession>
<dbReference type="InterPro" id="IPR019422">
    <property type="entry name" value="7TM_GPCR_serpentine_rcpt_Srh"/>
</dbReference>
<feature type="transmembrane region" description="Helical" evidence="1">
    <location>
        <begin position="124"/>
        <end position="143"/>
    </location>
</feature>
<feature type="transmembrane region" description="Helical" evidence="1">
    <location>
        <begin position="86"/>
        <end position="104"/>
    </location>
</feature>
<dbReference type="PANTHER" id="PTHR22941">
    <property type="entry name" value="SERPENTINE RECEPTOR"/>
    <property type="match status" value="1"/>
</dbReference>
<sequence length="482" mass="55375">MARRCSLHLYYPAMRNHLPLIFENCVGTATVMFEMFELTSVKKMPTVLSDVLVGGLITPYMFFPVLVGIGAGVFTWISIPISVQVFFAQIGLGGVATSIVMLFENRHNTLVRGKWKIEAEWIRYTFYAINAIYSVLFLLPCYFRIPDAEWAKPILLKVVCDILLLSVKIVMIFQILPCPHPSYFQDDVFVLTMDISTVTGTAGIYMLFMISEALFLCIHSTYFLMKFNSHMSVATRKLQRKFFVDMIFQKFLRMSLSVIVRENAKSEYKILLRNTTIYDLAVKIVNPIKELQLERVECLLRSNKFTHINVLGTPSRQDLKSNKLPVLIYCRAIYPFNRKNIRQWIEGLVPDKPHHLVQSLYFSVDDSEFSAKLIVIDLPGKSTMVESTGYAIKMKNSKMVLRTFLEHDVASACPMEPKSVLKSLPKVAKPDQKKPIDEYNTLCCKAVTNEDARGFFSNVYEETVNQSWATKTNWFFHAVKHY</sequence>
<evidence type="ECO:0000313" key="2">
    <source>
        <dbReference type="EnsemblMetazoa" id="CJA03902a.1"/>
    </source>
</evidence>
<protein>
    <submittedName>
        <fullName evidence="2">Uncharacterized protein</fullName>
    </submittedName>
</protein>
<dbReference type="PANTHER" id="PTHR22941:SF7">
    <property type="entry name" value="SERPENTINE RECEPTOR, CLASS H"/>
    <property type="match status" value="1"/>
</dbReference>
<dbReference type="EnsemblMetazoa" id="CJA03902a.1">
    <property type="protein sequence ID" value="CJA03902a.1"/>
    <property type="gene ID" value="WBGene00123106"/>
</dbReference>
<dbReference type="Pfam" id="PF10318">
    <property type="entry name" value="7TM_GPCR_Srh"/>
    <property type="match status" value="1"/>
</dbReference>
<keyword evidence="1" id="KW-0812">Transmembrane</keyword>
<keyword evidence="3" id="KW-1185">Reference proteome</keyword>